<sequence>MRAGSRPRFGGSLQLHTGLPPRFVLVAPALESCRREVEFRAGDEGRCNASLCLRFFWRGCRRSLLLPAPVLYSPK</sequence>
<comment type="caution">
    <text evidence="1">The sequence shown here is derived from an EMBL/GenBank/DDBJ whole genome shotgun (WGS) entry which is preliminary data.</text>
</comment>
<reference evidence="1" key="1">
    <citation type="submission" date="2019-12" db="EMBL/GenBank/DDBJ databases">
        <title>Genome sequencing and annotation of Brassica cretica.</title>
        <authorList>
            <person name="Studholme D.J."/>
            <person name="Sarris P."/>
        </authorList>
    </citation>
    <scope>NUCLEOTIDE SEQUENCE</scope>
    <source>
        <strain evidence="1">PFS-109/04</strain>
        <tissue evidence="1">Leaf</tissue>
    </source>
</reference>
<accession>A0A8S9R2H8</accession>
<dbReference type="EMBL" id="QGKX02000996">
    <property type="protein sequence ID" value="KAF3558017.1"/>
    <property type="molecule type" value="Genomic_DNA"/>
</dbReference>
<organism evidence="1 2">
    <name type="scientific">Brassica cretica</name>
    <name type="common">Mustard</name>
    <dbReference type="NCBI Taxonomy" id="69181"/>
    <lineage>
        <taxon>Eukaryota</taxon>
        <taxon>Viridiplantae</taxon>
        <taxon>Streptophyta</taxon>
        <taxon>Embryophyta</taxon>
        <taxon>Tracheophyta</taxon>
        <taxon>Spermatophyta</taxon>
        <taxon>Magnoliopsida</taxon>
        <taxon>eudicotyledons</taxon>
        <taxon>Gunneridae</taxon>
        <taxon>Pentapetalae</taxon>
        <taxon>rosids</taxon>
        <taxon>malvids</taxon>
        <taxon>Brassicales</taxon>
        <taxon>Brassicaceae</taxon>
        <taxon>Brassiceae</taxon>
        <taxon>Brassica</taxon>
    </lineage>
</organism>
<name>A0A8S9R2H8_BRACR</name>
<dbReference type="AlphaFoldDB" id="A0A8S9R2H8"/>
<protein>
    <submittedName>
        <fullName evidence="1">Uncharacterized protein</fullName>
    </submittedName>
</protein>
<evidence type="ECO:0000313" key="1">
    <source>
        <dbReference type="EMBL" id="KAF3558017.1"/>
    </source>
</evidence>
<proteinExistence type="predicted"/>
<evidence type="ECO:0000313" key="2">
    <source>
        <dbReference type="Proteomes" id="UP000712600"/>
    </source>
</evidence>
<gene>
    <name evidence="1" type="ORF">F2Q69_00017672</name>
</gene>
<dbReference type="Proteomes" id="UP000712600">
    <property type="component" value="Unassembled WGS sequence"/>
</dbReference>